<dbReference type="InterPro" id="IPR021109">
    <property type="entry name" value="Peptidase_aspartic_dom_sf"/>
</dbReference>
<keyword evidence="3" id="KW-0378">Hydrolase</keyword>
<dbReference type="GO" id="GO:0004190">
    <property type="term" value="F:aspartic-type endopeptidase activity"/>
    <property type="evidence" value="ECO:0007669"/>
    <property type="project" value="UniProtKB-KW"/>
</dbReference>
<name>A0A0C9W6U1_9AGAM</name>
<dbReference type="HOGENOM" id="CLU_038846_1_0_1"/>
<evidence type="ECO:0000256" key="2">
    <source>
        <dbReference type="ARBA" id="ARBA00022750"/>
    </source>
</evidence>
<dbReference type="Gene3D" id="2.40.70.10">
    <property type="entry name" value="Acid Proteases"/>
    <property type="match status" value="1"/>
</dbReference>
<dbReference type="AlphaFoldDB" id="A0A0C9W6U1"/>
<keyword evidence="2 3" id="KW-0064">Aspartyl protease</keyword>
<evidence type="ECO:0000313" key="6">
    <source>
        <dbReference type="Proteomes" id="UP000053820"/>
    </source>
</evidence>
<dbReference type="PANTHER" id="PTHR47966:SF51">
    <property type="entry name" value="BETA-SITE APP-CLEAVING ENZYME, ISOFORM A-RELATED"/>
    <property type="match status" value="1"/>
</dbReference>
<keyword evidence="3" id="KW-0645">Protease</keyword>
<evidence type="ECO:0000256" key="1">
    <source>
        <dbReference type="ARBA" id="ARBA00007447"/>
    </source>
</evidence>
<gene>
    <name evidence="5" type="ORF">HYDPIDRAFT_34065</name>
</gene>
<dbReference type="SUPFAM" id="SSF50630">
    <property type="entry name" value="Acid proteases"/>
    <property type="match status" value="1"/>
</dbReference>
<evidence type="ECO:0000313" key="5">
    <source>
        <dbReference type="EMBL" id="KIJ58536.1"/>
    </source>
</evidence>
<dbReference type="InterPro" id="IPR033121">
    <property type="entry name" value="PEPTIDASE_A1"/>
</dbReference>
<dbReference type="OrthoDB" id="660550at2759"/>
<comment type="similarity">
    <text evidence="1 3">Belongs to the peptidase A1 family.</text>
</comment>
<proteinExistence type="inferred from homology"/>
<dbReference type="Proteomes" id="UP000053820">
    <property type="component" value="Unassembled WGS sequence"/>
</dbReference>
<dbReference type="EMBL" id="KN839928">
    <property type="protein sequence ID" value="KIJ58536.1"/>
    <property type="molecule type" value="Genomic_DNA"/>
</dbReference>
<keyword evidence="6" id="KW-1185">Reference proteome</keyword>
<dbReference type="PANTHER" id="PTHR47966">
    <property type="entry name" value="BETA-SITE APP-CLEAVING ENZYME, ISOFORM A-RELATED"/>
    <property type="match status" value="1"/>
</dbReference>
<protein>
    <recommendedName>
        <fullName evidence="4">Peptidase A1 domain-containing protein</fullName>
    </recommendedName>
</protein>
<feature type="non-terminal residue" evidence="5">
    <location>
        <position position="1"/>
    </location>
</feature>
<sequence length="186" mass="19587">SNSDGELTFGGYDSSVTTSSVNYVPLTTTSPASYYWGIDQSIAYGGSTILSQTAGIVDTGTTLILIASDAFSQYQSATGGTMDENTGLLTITSEQYANLQTLTFNIGGESYDLTPNAQIWPRSLNSAIGGTSGNIYLVVSDIGTNSGSGLDFINGYTFLERYYSVFDTTNSQVGFATTGYTDATTN</sequence>
<evidence type="ECO:0000259" key="4">
    <source>
        <dbReference type="PROSITE" id="PS51767"/>
    </source>
</evidence>
<dbReference type="Pfam" id="PF00026">
    <property type="entry name" value="Asp"/>
    <property type="match status" value="1"/>
</dbReference>
<dbReference type="PRINTS" id="PR00792">
    <property type="entry name" value="PEPSIN"/>
</dbReference>
<dbReference type="InterPro" id="IPR001969">
    <property type="entry name" value="Aspartic_peptidase_AS"/>
</dbReference>
<dbReference type="PROSITE" id="PS51767">
    <property type="entry name" value="PEPTIDASE_A1"/>
    <property type="match status" value="1"/>
</dbReference>
<organism evidence="5 6">
    <name type="scientific">Hydnomerulius pinastri MD-312</name>
    <dbReference type="NCBI Taxonomy" id="994086"/>
    <lineage>
        <taxon>Eukaryota</taxon>
        <taxon>Fungi</taxon>
        <taxon>Dikarya</taxon>
        <taxon>Basidiomycota</taxon>
        <taxon>Agaricomycotina</taxon>
        <taxon>Agaricomycetes</taxon>
        <taxon>Agaricomycetidae</taxon>
        <taxon>Boletales</taxon>
        <taxon>Boletales incertae sedis</taxon>
        <taxon>Leucogyrophana</taxon>
    </lineage>
</organism>
<accession>A0A0C9W6U1</accession>
<dbReference type="InterPro" id="IPR001461">
    <property type="entry name" value="Aspartic_peptidase_A1"/>
</dbReference>
<reference evidence="5 6" key="1">
    <citation type="submission" date="2014-04" db="EMBL/GenBank/DDBJ databases">
        <title>Evolutionary Origins and Diversification of the Mycorrhizal Mutualists.</title>
        <authorList>
            <consortium name="DOE Joint Genome Institute"/>
            <consortium name="Mycorrhizal Genomics Consortium"/>
            <person name="Kohler A."/>
            <person name="Kuo A."/>
            <person name="Nagy L.G."/>
            <person name="Floudas D."/>
            <person name="Copeland A."/>
            <person name="Barry K.W."/>
            <person name="Cichocki N."/>
            <person name="Veneault-Fourrey C."/>
            <person name="LaButti K."/>
            <person name="Lindquist E.A."/>
            <person name="Lipzen A."/>
            <person name="Lundell T."/>
            <person name="Morin E."/>
            <person name="Murat C."/>
            <person name="Riley R."/>
            <person name="Ohm R."/>
            <person name="Sun H."/>
            <person name="Tunlid A."/>
            <person name="Henrissat B."/>
            <person name="Grigoriev I.V."/>
            <person name="Hibbett D.S."/>
            <person name="Martin F."/>
        </authorList>
    </citation>
    <scope>NUCLEOTIDE SEQUENCE [LARGE SCALE GENOMIC DNA]</scope>
    <source>
        <strain evidence="5 6">MD-312</strain>
    </source>
</reference>
<evidence type="ECO:0000256" key="3">
    <source>
        <dbReference type="RuleBase" id="RU000454"/>
    </source>
</evidence>
<dbReference type="PROSITE" id="PS00141">
    <property type="entry name" value="ASP_PROTEASE"/>
    <property type="match status" value="1"/>
</dbReference>
<feature type="domain" description="Peptidase A1" evidence="4">
    <location>
        <begin position="1"/>
        <end position="176"/>
    </location>
</feature>
<dbReference type="GO" id="GO:0006508">
    <property type="term" value="P:proteolysis"/>
    <property type="evidence" value="ECO:0007669"/>
    <property type="project" value="UniProtKB-KW"/>
</dbReference>